<dbReference type="EMBL" id="JAQQWL010000015">
    <property type="protein sequence ID" value="KAK8041560.1"/>
    <property type="molecule type" value="Genomic_DNA"/>
</dbReference>
<evidence type="ECO:0000313" key="3">
    <source>
        <dbReference type="Proteomes" id="UP001480595"/>
    </source>
</evidence>
<dbReference type="RefSeq" id="XP_066709105.1">
    <property type="nucleotide sequence ID" value="XM_066865976.1"/>
</dbReference>
<dbReference type="GeneID" id="92099039"/>
<evidence type="ECO:0000256" key="1">
    <source>
        <dbReference type="SAM" id="SignalP"/>
    </source>
</evidence>
<evidence type="ECO:0000313" key="2">
    <source>
        <dbReference type="EMBL" id="KAK8041560.1"/>
    </source>
</evidence>
<proteinExistence type="predicted"/>
<organism evidence="2 3">
    <name type="scientific">Apiospora phragmitis</name>
    <dbReference type="NCBI Taxonomy" id="2905665"/>
    <lineage>
        <taxon>Eukaryota</taxon>
        <taxon>Fungi</taxon>
        <taxon>Dikarya</taxon>
        <taxon>Ascomycota</taxon>
        <taxon>Pezizomycotina</taxon>
        <taxon>Sordariomycetes</taxon>
        <taxon>Xylariomycetidae</taxon>
        <taxon>Amphisphaeriales</taxon>
        <taxon>Apiosporaceae</taxon>
        <taxon>Apiospora</taxon>
    </lineage>
</organism>
<keyword evidence="3" id="KW-1185">Reference proteome</keyword>
<accession>A0ABR1T4N7</accession>
<dbReference type="Proteomes" id="UP001480595">
    <property type="component" value="Unassembled WGS sequence"/>
</dbReference>
<keyword evidence="1" id="KW-0732">Signal</keyword>
<name>A0ABR1T4N7_9PEZI</name>
<feature type="chain" id="PRO_5045751563" evidence="1">
    <location>
        <begin position="23"/>
        <end position="194"/>
    </location>
</feature>
<gene>
    <name evidence="2" type="ORF">PG994_014567</name>
</gene>
<sequence length="194" mass="20540">MQLLKNLSNVLVTGLLVTSSLAELTKVPRGSGVANVESNVLDKRARITVDQGTLDNAGSNDELYTEGLSTCIGAAAVGTADAGVQVDKILAHVSAANPDNGDFNTQLDRWEQAIRDSMMTDVKIFLSVPRSDVVPAACQAMADIIDKAKSTCVDLGVGCSTLERANEDVDKDPPFGTVLIQANKDVYMEGRKVS</sequence>
<feature type="signal peptide" evidence="1">
    <location>
        <begin position="1"/>
        <end position="22"/>
    </location>
</feature>
<reference evidence="2 3" key="1">
    <citation type="submission" date="2023-01" db="EMBL/GenBank/DDBJ databases">
        <title>Analysis of 21 Apiospora genomes using comparative genomics revels a genus with tremendous synthesis potential of carbohydrate active enzymes and secondary metabolites.</title>
        <authorList>
            <person name="Sorensen T."/>
        </authorList>
    </citation>
    <scope>NUCLEOTIDE SEQUENCE [LARGE SCALE GENOMIC DNA]</scope>
    <source>
        <strain evidence="2 3">CBS 135458</strain>
    </source>
</reference>
<protein>
    <submittedName>
        <fullName evidence="2">Uncharacterized protein</fullName>
    </submittedName>
</protein>
<comment type="caution">
    <text evidence="2">The sequence shown here is derived from an EMBL/GenBank/DDBJ whole genome shotgun (WGS) entry which is preliminary data.</text>
</comment>